<evidence type="ECO:0000313" key="9">
    <source>
        <dbReference type="EMBL" id="EFN53107.1"/>
    </source>
</evidence>
<dbReference type="FunFam" id="1.10.510.10:FF:000224">
    <property type="entry name" value="serine/threonine-protein kinase mph1 isoform X1"/>
    <property type="match status" value="1"/>
</dbReference>
<protein>
    <recommendedName>
        <fullName evidence="8">Protein kinase domain-containing protein</fullName>
    </recommendedName>
</protein>
<comment type="similarity">
    <text evidence="7">Belongs to the protein kinase superfamily.</text>
</comment>
<dbReference type="CDD" id="cd14131">
    <property type="entry name" value="PKc_Mps1"/>
    <property type="match status" value="1"/>
</dbReference>
<evidence type="ECO:0000256" key="2">
    <source>
        <dbReference type="ARBA" id="ARBA00022679"/>
    </source>
</evidence>
<sequence length="257" mass="28683">VYTKLECVGRGGSSKVYKVMAPNRKIFALKRIRLQGRDAEAASGFLDEIKLLNSLAGKSNIIQLIDSEVCSCGLIYMVLEFGDIDLARLLQVPEGIDENFIRLYWEQMLQAVDTIHRERIVHSDLKPANFLVVEGQLKLIDFGIAKAIQSDTTSIARESQVGTLNYMSPEAILGGQNNIRGGPPMKVGRASDIWSLGCILYQMVYGQTPFSHLPFIQKMHAIIDPGHRISFPPLRNAPLLDVIQRCLDRDPCTRIAM</sequence>
<keyword evidence="10" id="KW-1185">Reference proteome</keyword>
<dbReference type="GO" id="GO:0000776">
    <property type="term" value="C:kinetochore"/>
    <property type="evidence" value="ECO:0007669"/>
    <property type="project" value="TreeGrafter"/>
</dbReference>
<keyword evidence="1 7" id="KW-0723">Serine/threonine-protein kinase</keyword>
<feature type="non-terminal residue" evidence="9">
    <location>
        <position position="1"/>
    </location>
</feature>
<dbReference type="EMBL" id="GL433853">
    <property type="protein sequence ID" value="EFN53107.1"/>
    <property type="molecule type" value="Genomic_DNA"/>
</dbReference>
<evidence type="ECO:0000259" key="8">
    <source>
        <dbReference type="PROSITE" id="PS50011"/>
    </source>
</evidence>
<dbReference type="InterPro" id="IPR017441">
    <property type="entry name" value="Protein_kinase_ATP_BS"/>
</dbReference>
<dbReference type="PROSITE" id="PS00108">
    <property type="entry name" value="PROTEIN_KINASE_ST"/>
    <property type="match status" value="1"/>
</dbReference>
<dbReference type="FunFam" id="3.30.200.20:FF:000131">
    <property type="entry name" value="Dual specificity protein kinase TTK"/>
    <property type="match status" value="1"/>
</dbReference>
<dbReference type="InterPro" id="IPR027084">
    <property type="entry name" value="Mps1_cat"/>
</dbReference>
<evidence type="ECO:0000256" key="6">
    <source>
        <dbReference type="PROSITE-ProRule" id="PRU10141"/>
    </source>
</evidence>
<name>E1ZMG4_CHLVA</name>
<accession>E1ZMG4</accession>
<evidence type="ECO:0000256" key="4">
    <source>
        <dbReference type="ARBA" id="ARBA00022777"/>
    </source>
</evidence>
<keyword evidence="4" id="KW-0418">Kinase</keyword>
<feature type="binding site" evidence="6">
    <location>
        <position position="30"/>
    </location>
    <ligand>
        <name>ATP</name>
        <dbReference type="ChEBI" id="CHEBI:30616"/>
    </ligand>
</feature>
<dbReference type="KEGG" id="cvr:CHLNCDRAFT_10750"/>
<dbReference type="GO" id="GO:0007094">
    <property type="term" value="P:mitotic spindle assembly checkpoint signaling"/>
    <property type="evidence" value="ECO:0007669"/>
    <property type="project" value="TreeGrafter"/>
</dbReference>
<dbReference type="SMART" id="SM00220">
    <property type="entry name" value="S_TKc"/>
    <property type="match status" value="1"/>
</dbReference>
<evidence type="ECO:0000313" key="10">
    <source>
        <dbReference type="Proteomes" id="UP000008141"/>
    </source>
</evidence>
<proteinExistence type="inferred from homology"/>
<dbReference type="PANTHER" id="PTHR22974:SF21">
    <property type="entry name" value="DUAL SPECIFICITY PROTEIN KINASE TTK"/>
    <property type="match status" value="1"/>
</dbReference>
<dbReference type="GO" id="GO:0034501">
    <property type="term" value="P:protein localization to kinetochore"/>
    <property type="evidence" value="ECO:0007669"/>
    <property type="project" value="TreeGrafter"/>
</dbReference>
<keyword evidence="2" id="KW-0808">Transferase</keyword>
<evidence type="ECO:0000256" key="5">
    <source>
        <dbReference type="ARBA" id="ARBA00022840"/>
    </source>
</evidence>
<dbReference type="Gene3D" id="1.10.510.10">
    <property type="entry name" value="Transferase(Phosphotransferase) domain 1"/>
    <property type="match status" value="1"/>
</dbReference>
<dbReference type="STRING" id="554065.E1ZMG4"/>
<dbReference type="PROSITE" id="PS50011">
    <property type="entry name" value="PROTEIN_KINASE_DOM"/>
    <property type="match status" value="1"/>
</dbReference>
<dbReference type="SUPFAM" id="SSF56112">
    <property type="entry name" value="Protein kinase-like (PK-like)"/>
    <property type="match status" value="1"/>
</dbReference>
<dbReference type="GeneID" id="17352435"/>
<feature type="non-terminal residue" evidence="9">
    <location>
        <position position="257"/>
    </location>
</feature>
<dbReference type="InterPro" id="IPR000719">
    <property type="entry name" value="Prot_kinase_dom"/>
</dbReference>
<dbReference type="GO" id="GO:0004712">
    <property type="term" value="F:protein serine/threonine/tyrosine kinase activity"/>
    <property type="evidence" value="ECO:0007669"/>
    <property type="project" value="TreeGrafter"/>
</dbReference>
<organism evidence="10">
    <name type="scientific">Chlorella variabilis</name>
    <name type="common">Green alga</name>
    <dbReference type="NCBI Taxonomy" id="554065"/>
    <lineage>
        <taxon>Eukaryota</taxon>
        <taxon>Viridiplantae</taxon>
        <taxon>Chlorophyta</taxon>
        <taxon>core chlorophytes</taxon>
        <taxon>Trebouxiophyceae</taxon>
        <taxon>Chlorellales</taxon>
        <taxon>Chlorellaceae</taxon>
        <taxon>Chlorella clade</taxon>
        <taxon>Chlorella</taxon>
    </lineage>
</organism>
<dbReference type="RefSeq" id="XP_005845209.1">
    <property type="nucleotide sequence ID" value="XM_005845147.1"/>
</dbReference>
<dbReference type="Proteomes" id="UP000008141">
    <property type="component" value="Unassembled WGS sequence"/>
</dbReference>
<dbReference type="eggNOG" id="KOG0596">
    <property type="taxonomic scope" value="Eukaryota"/>
</dbReference>
<evidence type="ECO:0000256" key="3">
    <source>
        <dbReference type="ARBA" id="ARBA00022741"/>
    </source>
</evidence>
<dbReference type="PROSITE" id="PS00107">
    <property type="entry name" value="PROTEIN_KINASE_ATP"/>
    <property type="match status" value="1"/>
</dbReference>
<dbReference type="InterPro" id="IPR011009">
    <property type="entry name" value="Kinase-like_dom_sf"/>
</dbReference>
<dbReference type="GO" id="GO:0004674">
    <property type="term" value="F:protein serine/threonine kinase activity"/>
    <property type="evidence" value="ECO:0007669"/>
    <property type="project" value="UniProtKB-KW"/>
</dbReference>
<dbReference type="Gene3D" id="3.30.200.20">
    <property type="entry name" value="Phosphorylase Kinase, domain 1"/>
    <property type="match status" value="1"/>
</dbReference>
<feature type="domain" description="Protein kinase" evidence="8">
    <location>
        <begin position="2"/>
        <end position="257"/>
    </location>
</feature>
<keyword evidence="3 6" id="KW-0547">Nucleotide-binding</keyword>
<evidence type="ECO:0000256" key="1">
    <source>
        <dbReference type="ARBA" id="ARBA00022527"/>
    </source>
</evidence>
<dbReference type="AlphaFoldDB" id="E1ZMG4"/>
<evidence type="ECO:0000256" key="7">
    <source>
        <dbReference type="RuleBase" id="RU000304"/>
    </source>
</evidence>
<gene>
    <name evidence="9" type="ORF">CHLNCDRAFT_10750</name>
</gene>
<reference evidence="9 10" key="1">
    <citation type="journal article" date="2010" name="Plant Cell">
        <title>The Chlorella variabilis NC64A genome reveals adaptation to photosymbiosis, coevolution with viruses, and cryptic sex.</title>
        <authorList>
            <person name="Blanc G."/>
            <person name="Duncan G."/>
            <person name="Agarkova I."/>
            <person name="Borodovsky M."/>
            <person name="Gurnon J."/>
            <person name="Kuo A."/>
            <person name="Lindquist E."/>
            <person name="Lucas S."/>
            <person name="Pangilinan J."/>
            <person name="Polle J."/>
            <person name="Salamov A."/>
            <person name="Terry A."/>
            <person name="Yamada T."/>
            <person name="Dunigan D.D."/>
            <person name="Grigoriev I.V."/>
            <person name="Claverie J.M."/>
            <person name="Van Etten J.L."/>
        </authorList>
    </citation>
    <scope>NUCLEOTIDE SEQUENCE [LARGE SCALE GENOMIC DNA]</scope>
    <source>
        <strain evidence="9 10">NC64A</strain>
    </source>
</reference>
<keyword evidence="5 6" id="KW-0067">ATP-binding</keyword>
<dbReference type="Pfam" id="PF00069">
    <property type="entry name" value="Pkinase"/>
    <property type="match status" value="1"/>
</dbReference>
<dbReference type="OrthoDB" id="20524at2759"/>
<dbReference type="InParanoid" id="E1ZMG4"/>
<dbReference type="GO" id="GO:0033316">
    <property type="term" value="P:meiotic spindle assembly checkpoint signaling"/>
    <property type="evidence" value="ECO:0007669"/>
    <property type="project" value="TreeGrafter"/>
</dbReference>
<dbReference type="OMA" id="QKMRAIP"/>
<dbReference type="GO" id="GO:0005524">
    <property type="term" value="F:ATP binding"/>
    <property type="evidence" value="ECO:0007669"/>
    <property type="project" value="UniProtKB-UniRule"/>
</dbReference>
<dbReference type="PANTHER" id="PTHR22974">
    <property type="entry name" value="MIXED LINEAGE PROTEIN KINASE"/>
    <property type="match status" value="1"/>
</dbReference>
<dbReference type="InterPro" id="IPR008271">
    <property type="entry name" value="Ser/Thr_kinase_AS"/>
</dbReference>
<dbReference type="GO" id="GO:0098813">
    <property type="term" value="P:nuclear chromosome segregation"/>
    <property type="evidence" value="ECO:0007669"/>
    <property type="project" value="UniProtKB-ARBA"/>
</dbReference>
<dbReference type="GO" id="GO:0005634">
    <property type="term" value="C:nucleus"/>
    <property type="evidence" value="ECO:0007669"/>
    <property type="project" value="TreeGrafter"/>
</dbReference>